<feature type="compositionally biased region" description="Basic and acidic residues" evidence="1">
    <location>
        <begin position="125"/>
        <end position="149"/>
    </location>
</feature>
<evidence type="ECO:0000313" key="2">
    <source>
        <dbReference type="EMBL" id="KAF0034467.1"/>
    </source>
</evidence>
<organism evidence="2 3">
    <name type="scientific">Scophthalmus maximus</name>
    <name type="common">Turbot</name>
    <name type="synonym">Psetta maxima</name>
    <dbReference type="NCBI Taxonomy" id="52904"/>
    <lineage>
        <taxon>Eukaryota</taxon>
        <taxon>Metazoa</taxon>
        <taxon>Chordata</taxon>
        <taxon>Craniata</taxon>
        <taxon>Vertebrata</taxon>
        <taxon>Euteleostomi</taxon>
        <taxon>Actinopterygii</taxon>
        <taxon>Neopterygii</taxon>
        <taxon>Teleostei</taxon>
        <taxon>Neoteleostei</taxon>
        <taxon>Acanthomorphata</taxon>
        <taxon>Carangaria</taxon>
        <taxon>Pleuronectiformes</taxon>
        <taxon>Pleuronectoidei</taxon>
        <taxon>Scophthalmidae</taxon>
        <taxon>Scophthalmus</taxon>
    </lineage>
</organism>
<comment type="caution">
    <text evidence="2">The sequence shown here is derived from an EMBL/GenBank/DDBJ whole genome shotgun (WGS) entry which is preliminary data.</text>
</comment>
<accession>A0A6A4SMR1</accession>
<proteinExistence type="predicted"/>
<dbReference type="AlphaFoldDB" id="A0A6A4SMR1"/>
<dbReference type="Proteomes" id="UP000438429">
    <property type="component" value="Unassembled WGS sequence"/>
</dbReference>
<sequence length="149" mass="16895">MHCGKRSKQLRNIPVRVVAPLDDCSSVQSITTTKYMLLPLQKQDLENVVEKETFSNSEFFKFYTRGNLYGVSCSFVMWFGFVAKKEQTWRHLLLSRLQQSSLTAATIQCCSEQKAVKYKKKNKKSSLDAKSGHEDESTAEGRESSDGSP</sequence>
<dbReference type="EMBL" id="VEVO01000011">
    <property type="protein sequence ID" value="KAF0034467.1"/>
    <property type="molecule type" value="Genomic_DNA"/>
</dbReference>
<feature type="region of interest" description="Disordered" evidence="1">
    <location>
        <begin position="117"/>
        <end position="149"/>
    </location>
</feature>
<protein>
    <submittedName>
        <fullName evidence="2">Uncharacterized protein</fullName>
    </submittedName>
</protein>
<name>A0A6A4SMR1_SCOMX</name>
<reference evidence="2 3" key="1">
    <citation type="submission" date="2019-06" db="EMBL/GenBank/DDBJ databases">
        <title>Draft genomes of female and male turbot (Scophthalmus maximus).</title>
        <authorList>
            <person name="Xu H."/>
            <person name="Xu X.-W."/>
            <person name="Shao C."/>
            <person name="Chen S."/>
        </authorList>
    </citation>
    <scope>NUCLEOTIDE SEQUENCE [LARGE SCALE GENOMIC DNA]</scope>
    <source>
        <strain evidence="2">Ysfricsl-2016a</strain>
        <tissue evidence="2">Blood</tissue>
    </source>
</reference>
<gene>
    <name evidence="2" type="ORF">F2P81_012225</name>
</gene>
<evidence type="ECO:0000256" key="1">
    <source>
        <dbReference type="SAM" id="MobiDB-lite"/>
    </source>
</evidence>
<evidence type="ECO:0000313" key="3">
    <source>
        <dbReference type="Proteomes" id="UP000438429"/>
    </source>
</evidence>